<proteinExistence type="predicted"/>
<dbReference type="AlphaFoldDB" id="A0A6L6X2R7"/>
<keyword evidence="2" id="KW-1185">Reference proteome</keyword>
<dbReference type="EMBL" id="WPNZ01000014">
    <property type="protein sequence ID" value="MVO87940.1"/>
    <property type="molecule type" value="Genomic_DNA"/>
</dbReference>
<organism evidence="1 2">
    <name type="scientific">Streptomyces typhae</name>
    <dbReference type="NCBI Taxonomy" id="2681492"/>
    <lineage>
        <taxon>Bacteria</taxon>
        <taxon>Bacillati</taxon>
        <taxon>Actinomycetota</taxon>
        <taxon>Actinomycetes</taxon>
        <taxon>Kitasatosporales</taxon>
        <taxon>Streptomycetaceae</taxon>
        <taxon>Streptomyces</taxon>
    </lineage>
</organism>
<accession>A0A6L6X2R7</accession>
<dbReference type="RefSeq" id="WP_157167486.1">
    <property type="nucleotide sequence ID" value="NZ_WPNZ01000014.1"/>
</dbReference>
<protein>
    <submittedName>
        <fullName evidence="1">Uncharacterized protein</fullName>
    </submittedName>
</protein>
<evidence type="ECO:0000313" key="2">
    <source>
        <dbReference type="Proteomes" id="UP000483802"/>
    </source>
</evidence>
<gene>
    <name evidence="1" type="ORF">GPA10_25070</name>
</gene>
<comment type="caution">
    <text evidence="1">The sequence shown here is derived from an EMBL/GenBank/DDBJ whole genome shotgun (WGS) entry which is preliminary data.</text>
</comment>
<dbReference type="Proteomes" id="UP000483802">
    <property type="component" value="Unassembled WGS sequence"/>
</dbReference>
<evidence type="ECO:0000313" key="1">
    <source>
        <dbReference type="EMBL" id="MVO87940.1"/>
    </source>
</evidence>
<name>A0A6L6X2R7_9ACTN</name>
<reference evidence="1 2" key="1">
    <citation type="submission" date="2019-11" db="EMBL/GenBank/DDBJ databases">
        <title>Streptomyces typhae sp. nov., a novel endophytic actinomycete isolated from the root of cattail pollen (Typha angustifolia L.).</title>
        <authorList>
            <person name="Peng C."/>
        </authorList>
    </citation>
    <scope>NUCLEOTIDE SEQUENCE [LARGE SCALE GENOMIC DNA]</scope>
    <source>
        <strain evidence="2">p1417</strain>
    </source>
</reference>
<sequence length="76" mass="8417">MAAPRLFTLERDTDITGISGTGTVADGVVWPDGTVSIRWRGERPSTVFWESLEHAEHVHGHQGATRFVWTDAPKES</sequence>